<dbReference type="InterPro" id="IPR046965">
    <property type="entry name" value="Cyclin_A/B-like"/>
</dbReference>
<name>A0A8J5KJ39_ZINOF</name>
<dbReference type="SUPFAM" id="SSF47954">
    <property type="entry name" value="Cyclin-like"/>
    <property type="match status" value="2"/>
</dbReference>
<dbReference type="InterPro" id="IPR039361">
    <property type="entry name" value="Cyclin"/>
</dbReference>
<dbReference type="SMART" id="SM01332">
    <property type="entry name" value="Cyclin_C"/>
    <property type="match status" value="1"/>
</dbReference>
<evidence type="ECO:0000256" key="5">
    <source>
        <dbReference type="RuleBase" id="RU000383"/>
    </source>
</evidence>
<feature type="domain" description="Cyclin C-terminal" evidence="7">
    <location>
        <begin position="329"/>
        <end position="477"/>
    </location>
</feature>
<dbReference type="GO" id="GO:0016538">
    <property type="term" value="F:cyclin-dependent protein serine/threonine kinase regulator activity"/>
    <property type="evidence" value="ECO:0007669"/>
    <property type="project" value="InterPro"/>
</dbReference>
<dbReference type="InterPro" id="IPR006671">
    <property type="entry name" value="Cyclin_N"/>
</dbReference>
<keyword evidence="9" id="KW-1185">Reference proteome</keyword>
<evidence type="ECO:0000313" key="8">
    <source>
        <dbReference type="EMBL" id="KAG6481592.1"/>
    </source>
</evidence>
<dbReference type="PANTHER" id="PTHR10177">
    <property type="entry name" value="CYCLINS"/>
    <property type="match status" value="1"/>
</dbReference>
<comment type="similarity">
    <text evidence="1">Belongs to the cyclin family. Cyclin AB subfamily.</text>
</comment>
<accession>A0A8J5KJ39</accession>
<evidence type="ECO:0000256" key="2">
    <source>
        <dbReference type="ARBA" id="ARBA00022618"/>
    </source>
</evidence>
<dbReference type="AlphaFoldDB" id="A0A8J5KJ39"/>
<dbReference type="GO" id="GO:0051301">
    <property type="term" value="P:cell division"/>
    <property type="evidence" value="ECO:0007669"/>
    <property type="project" value="UniProtKB-KW"/>
</dbReference>
<dbReference type="CDD" id="cd20567">
    <property type="entry name" value="CYCLIN_AtCycB-like_rpt1"/>
    <property type="match status" value="1"/>
</dbReference>
<dbReference type="Pfam" id="PF00134">
    <property type="entry name" value="Cyclin_N"/>
    <property type="match status" value="1"/>
</dbReference>
<evidence type="ECO:0000313" key="9">
    <source>
        <dbReference type="Proteomes" id="UP000734854"/>
    </source>
</evidence>
<dbReference type="Gene3D" id="1.10.472.10">
    <property type="entry name" value="Cyclin-like"/>
    <property type="match status" value="2"/>
</dbReference>
<comment type="caution">
    <text evidence="8">The sequence shown here is derived from an EMBL/GenBank/DDBJ whole genome shotgun (WGS) entry which is preliminary data.</text>
</comment>
<proteinExistence type="inferred from homology"/>
<evidence type="ECO:0000256" key="1">
    <source>
        <dbReference type="ARBA" id="ARBA00006955"/>
    </source>
</evidence>
<dbReference type="GO" id="GO:0044772">
    <property type="term" value="P:mitotic cell cycle phase transition"/>
    <property type="evidence" value="ECO:0007669"/>
    <property type="project" value="InterPro"/>
</dbReference>
<dbReference type="SMART" id="SM00385">
    <property type="entry name" value="CYCLIN"/>
    <property type="match status" value="2"/>
</dbReference>
<sequence>MTAARGEEGLDTGRWSERVAASGGGARLGREEEIGAAMRRCHRHQDMINGQDRLAVDTGLQHWQVSNALPHEAFLPYMGERRALRDIKNFACAPSLTCAISKKNFASTLESKPQTSHQDAHIGKENQYKAHVPLPMSSNYSNICGEKDVNGTVVDEVEEMQKNHDLKDAQVKMEDHVTISFPDIDSGDLYNPLAAVTYVEDIYTFYRKIEVTGCVSPDYMSHQFDINEKMRAILIDWLIEVHYKFELMDETLFLTVNILDRFLARKTVVRKKLQLVGVTALLLACKYEEVCVPVVEDLILISDKAYTREEILEMERLMVNTLQFNLSVPTPYVFLRRFLKAAASDKKVTVCATIYATNICKSKSHCSHGAAISYYQNQLELLSFFIIELCLVEYKMLKFHPSLLAAAAIFTSQCTLRGHKYWTKTSEMHTTYSEDKLLDCCRLLVDIHQKSGTGKLTGVHRKYSTFKYGFAAKTEPAEFLLDTNL</sequence>
<organism evidence="8 9">
    <name type="scientific">Zingiber officinale</name>
    <name type="common">Ginger</name>
    <name type="synonym">Amomum zingiber</name>
    <dbReference type="NCBI Taxonomy" id="94328"/>
    <lineage>
        <taxon>Eukaryota</taxon>
        <taxon>Viridiplantae</taxon>
        <taxon>Streptophyta</taxon>
        <taxon>Embryophyta</taxon>
        <taxon>Tracheophyta</taxon>
        <taxon>Spermatophyta</taxon>
        <taxon>Magnoliopsida</taxon>
        <taxon>Liliopsida</taxon>
        <taxon>Zingiberales</taxon>
        <taxon>Zingiberaceae</taxon>
        <taxon>Zingiber</taxon>
    </lineage>
</organism>
<evidence type="ECO:0000256" key="3">
    <source>
        <dbReference type="ARBA" id="ARBA00023127"/>
    </source>
</evidence>
<evidence type="ECO:0000256" key="4">
    <source>
        <dbReference type="ARBA" id="ARBA00023306"/>
    </source>
</evidence>
<evidence type="ECO:0000259" key="6">
    <source>
        <dbReference type="SMART" id="SM00385"/>
    </source>
</evidence>
<evidence type="ECO:0008006" key="10">
    <source>
        <dbReference type="Google" id="ProtNLM"/>
    </source>
</evidence>
<dbReference type="EMBL" id="JACMSC010000016">
    <property type="protein sequence ID" value="KAG6481592.1"/>
    <property type="molecule type" value="Genomic_DNA"/>
</dbReference>
<keyword evidence="3 5" id="KW-0195">Cyclin</keyword>
<dbReference type="PROSITE" id="PS00292">
    <property type="entry name" value="CYCLINS"/>
    <property type="match status" value="1"/>
</dbReference>
<gene>
    <name evidence="8" type="ORF">ZIOFF_058196</name>
</gene>
<evidence type="ECO:0000259" key="7">
    <source>
        <dbReference type="SMART" id="SM01332"/>
    </source>
</evidence>
<dbReference type="PIRSF" id="PIRSF001771">
    <property type="entry name" value="Cyclin_A_B_D_E"/>
    <property type="match status" value="1"/>
</dbReference>
<dbReference type="InterPro" id="IPR004367">
    <property type="entry name" value="Cyclin_C-dom"/>
</dbReference>
<protein>
    <recommendedName>
        <fullName evidence="10">Cyclin N-terminal domain-containing protein</fullName>
    </recommendedName>
</protein>
<feature type="domain" description="Cyclin-like" evidence="6">
    <location>
        <begin position="333"/>
        <end position="446"/>
    </location>
</feature>
<dbReference type="InterPro" id="IPR036915">
    <property type="entry name" value="Cyclin-like_sf"/>
</dbReference>
<dbReference type="InterPro" id="IPR013763">
    <property type="entry name" value="Cyclin-like_dom"/>
</dbReference>
<dbReference type="FunFam" id="1.10.472.10:FF:000001">
    <property type="entry name" value="G2/mitotic-specific cyclin"/>
    <property type="match status" value="1"/>
</dbReference>
<keyword evidence="2" id="KW-0132">Cell division</keyword>
<dbReference type="Proteomes" id="UP000734854">
    <property type="component" value="Unassembled WGS sequence"/>
</dbReference>
<dbReference type="InterPro" id="IPR048258">
    <property type="entry name" value="Cyclins_cyclin-box"/>
</dbReference>
<reference evidence="8 9" key="1">
    <citation type="submission" date="2020-08" db="EMBL/GenBank/DDBJ databases">
        <title>Plant Genome Project.</title>
        <authorList>
            <person name="Zhang R.-G."/>
        </authorList>
    </citation>
    <scope>NUCLEOTIDE SEQUENCE [LARGE SCALE GENOMIC DNA]</scope>
    <source>
        <tissue evidence="8">Rhizome</tissue>
    </source>
</reference>
<feature type="domain" description="Cyclin-like" evidence="6">
    <location>
        <begin position="236"/>
        <end position="320"/>
    </location>
</feature>
<keyword evidence="4" id="KW-0131">Cell cycle</keyword>
<dbReference type="Pfam" id="PF02984">
    <property type="entry name" value="Cyclin_C"/>
    <property type="match status" value="1"/>
</dbReference>